<evidence type="ECO:0000256" key="1">
    <source>
        <dbReference type="ARBA" id="ARBA00012771"/>
    </source>
</evidence>
<dbReference type="EMBL" id="FAXN01000030">
    <property type="protein sequence ID" value="CUV65361.1"/>
    <property type="molecule type" value="Genomic_DNA"/>
</dbReference>
<dbReference type="InterPro" id="IPR004556">
    <property type="entry name" value="HemK-like"/>
</dbReference>
<keyword evidence="2 8" id="KW-0489">Methyltransferase</keyword>
<dbReference type="Pfam" id="PF05175">
    <property type="entry name" value="MTS"/>
    <property type="match status" value="1"/>
</dbReference>
<gene>
    <name evidence="8" type="primary">hemK</name>
    <name evidence="8" type="ORF">BN3087_300003</name>
</gene>
<dbReference type="Gene3D" id="3.40.50.150">
    <property type="entry name" value="Vaccinia Virus protein VP39"/>
    <property type="match status" value="1"/>
</dbReference>
<dbReference type="Pfam" id="PF17827">
    <property type="entry name" value="PrmC_N"/>
    <property type="match status" value="1"/>
</dbReference>
<dbReference type="InterPro" id="IPR019874">
    <property type="entry name" value="RF_methyltr_PrmC"/>
</dbReference>
<dbReference type="PROSITE" id="PS00092">
    <property type="entry name" value="N6_MTASE"/>
    <property type="match status" value="1"/>
</dbReference>
<proteinExistence type="predicted"/>
<dbReference type="Gene3D" id="1.10.8.10">
    <property type="entry name" value="DNA helicase RuvA subunit, C-terminal domain"/>
    <property type="match status" value="1"/>
</dbReference>
<evidence type="ECO:0000313" key="8">
    <source>
        <dbReference type="EMBL" id="CUV65361.1"/>
    </source>
</evidence>
<dbReference type="AlphaFoldDB" id="A0A0S4XNM8"/>
<sequence length="272" mass="30848">MNIKQAILWASDELDLVCERPSFEAQLLLCHHLKCNRVFLVANEEKIVEDAEAFKDIVARRKNSEPYEYITNNVSFYDIELFVEHGVLIPRPETELLIDEVSNIIKQEKITTIAEIGVGSGAISIVIARKFPNIKIIATDISPDALNVAKKNIEYFGLGDRIKLVHTNLLDGIKDNIDMIVSNPPYIANDFVLEKNVIKYEPKEALFGGVVGDEILKEIIDLAKTKEVKFLACEMGYDQKQLIAKYLNQINVNSVKFYTDLAKLDRGFIIKF</sequence>
<dbReference type="InterPro" id="IPR029063">
    <property type="entry name" value="SAM-dependent_MTases_sf"/>
</dbReference>
<dbReference type="PANTHER" id="PTHR18895:SF74">
    <property type="entry name" value="MTRF1L RELEASE FACTOR GLUTAMINE METHYLTRANSFERASE"/>
    <property type="match status" value="1"/>
</dbReference>
<feature type="domain" description="Release factor glutamine methyltransferase N-terminal" evidence="7">
    <location>
        <begin position="5"/>
        <end position="71"/>
    </location>
</feature>
<dbReference type="NCBIfam" id="TIGR00536">
    <property type="entry name" value="hemK_fam"/>
    <property type="match status" value="1"/>
</dbReference>
<name>A0A0S4XNM8_9BACT</name>
<dbReference type="CDD" id="cd02440">
    <property type="entry name" value="AdoMet_MTases"/>
    <property type="match status" value="1"/>
</dbReference>
<dbReference type="InterPro" id="IPR007848">
    <property type="entry name" value="Small_mtfrase_dom"/>
</dbReference>
<feature type="domain" description="Methyltransferase small" evidence="6">
    <location>
        <begin position="94"/>
        <end position="189"/>
    </location>
</feature>
<dbReference type="SUPFAM" id="SSF53335">
    <property type="entry name" value="S-adenosyl-L-methionine-dependent methyltransferases"/>
    <property type="match status" value="1"/>
</dbReference>
<dbReference type="InterPro" id="IPR002052">
    <property type="entry name" value="DNA_methylase_N6_adenine_CS"/>
</dbReference>
<dbReference type="PANTHER" id="PTHR18895">
    <property type="entry name" value="HEMK METHYLTRANSFERASE"/>
    <property type="match status" value="1"/>
</dbReference>
<dbReference type="GO" id="GO:0032259">
    <property type="term" value="P:methylation"/>
    <property type="evidence" value="ECO:0007669"/>
    <property type="project" value="UniProtKB-KW"/>
</dbReference>
<evidence type="ECO:0000256" key="4">
    <source>
        <dbReference type="ARBA" id="ARBA00022691"/>
    </source>
</evidence>
<keyword evidence="4" id="KW-0949">S-adenosyl-L-methionine</keyword>
<dbReference type="EC" id="2.1.1.297" evidence="1"/>
<dbReference type="NCBIfam" id="TIGR03534">
    <property type="entry name" value="RF_mod_PrmC"/>
    <property type="match status" value="1"/>
</dbReference>
<evidence type="ECO:0000259" key="7">
    <source>
        <dbReference type="Pfam" id="PF17827"/>
    </source>
</evidence>
<organism evidence="8">
    <name type="scientific">Sulfurovum sp. enrichment culture clone C5</name>
    <dbReference type="NCBI Taxonomy" id="497650"/>
    <lineage>
        <taxon>Bacteria</taxon>
        <taxon>Pseudomonadati</taxon>
        <taxon>Campylobacterota</taxon>
        <taxon>Epsilonproteobacteria</taxon>
        <taxon>Campylobacterales</taxon>
        <taxon>Sulfurovaceae</taxon>
        <taxon>Sulfurovum</taxon>
        <taxon>environmental samples</taxon>
    </lineage>
</organism>
<evidence type="ECO:0000259" key="6">
    <source>
        <dbReference type="Pfam" id="PF05175"/>
    </source>
</evidence>
<dbReference type="InterPro" id="IPR050320">
    <property type="entry name" value="N5-glutamine_MTase"/>
</dbReference>
<dbReference type="GO" id="GO:0102559">
    <property type="term" value="F:peptide chain release factor N(5)-glutamine methyltransferase activity"/>
    <property type="evidence" value="ECO:0007669"/>
    <property type="project" value="UniProtKB-EC"/>
</dbReference>
<reference evidence="8" key="1">
    <citation type="submission" date="2015-11" db="EMBL/GenBank/DDBJ databases">
        <authorList>
            <person name="Zhang Y."/>
            <person name="Guo Z."/>
        </authorList>
    </citation>
    <scope>NUCLEOTIDE SEQUENCE</scope>
    <source>
        <strain evidence="8">BN30871</strain>
    </source>
</reference>
<evidence type="ECO:0000256" key="5">
    <source>
        <dbReference type="ARBA" id="ARBA00048391"/>
    </source>
</evidence>
<comment type="catalytic activity">
    <reaction evidence="5">
        <text>L-glutaminyl-[peptide chain release factor] + S-adenosyl-L-methionine = N(5)-methyl-L-glutaminyl-[peptide chain release factor] + S-adenosyl-L-homocysteine + H(+)</text>
        <dbReference type="Rhea" id="RHEA:42896"/>
        <dbReference type="Rhea" id="RHEA-COMP:10271"/>
        <dbReference type="Rhea" id="RHEA-COMP:10272"/>
        <dbReference type="ChEBI" id="CHEBI:15378"/>
        <dbReference type="ChEBI" id="CHEBI:30011"/>
        <dbReference type="ChEBI" id="CHEBI:57856"/>
        <dbReference type="ChEBI" id="CHEBI:59789"/>
        <dbReference type="ChEBI" id="CHEBI:61891"/>
        <dbReference type="EC" id="2.1.1.297"/>
    </reaction>
</comment>
<keyword evidence="3 8" id="KW-0808">Transferase</keyword>
<accession>A0A0S4XNM8</accession>
<evidence type="ECO:0000256" key="2">
    <source>
        <dbReference type="ARBA" id="ARBA00022603"/>
    </source>
</evidence>
<dbReference type="GO" id="GO:0003676">
    <property type="term" value="F:nucleic acid binding"/>
    <property type="evidence" value="ECO:0007669"/>
    <property type="project" value="InterPro"/>
</dbReference>
<protein>
    <recommendedName>
        <fullName evidence="1">peptide chain release factor N(5)-glutamine methyltransferase</fullName>
        <ecNumber evidence="1">2.1.1.297</ecNumber>
    </recommendedName>
</protein>
<dbReference type="InterPro" id="IPR040758">
    <property type="entry name" value="PrmC_N"/>
</dbReference>
<evidence type="ECO:0000256" key="3">
    <source>
        <dbReference type="ARBA" id="ARBA00022679"/>
    </source>
</evidence>